<dbReference type="KEGG" id="bmur:ABE28_017285"/>
<keyword evidence="1" id="KW-0472">Membrane</keyword>
<gene>
    <name evidence="2" type="ORF">ABE28_017285</name>
</gene>
<evidence type="ECO:0000313" key="2">
    <source>
        <dbReference type="EMBL" id="AOH56119.1"/>
    </source>
</evidence>
<protein>
    <submittedName>
        <fullName evidence="2">Uncharacterized protein</fullName>
    </submittedName>
</protein>
<feature type="transmembrane region" description="Helical" evidence="1">
    <location>
        <begin position="35"/>
        <end position="55"/>
    </location>
</feature>
<accession>A0A1B3XSE2</accession>
<dbReference type="EMBL" id="CP017080">
    <property type="protein sequence ID" value="AOH56119.1"/>
    <property type="molecule type" value="Genomic_DNA"/>
</dbReference>
<reference evidence="2 3" key="1">
    <citation type="submission" date="2016-08" db="EMBL/GenBank/DDBJ databases">
        <title>Complete genome sequence of Bacillus muralis G25-68, a strain with toxicity to nematodes.</title>
        <authorList>
            <person name="Zheng Z."/>
        </authorList>
    </citation>
    <scope>NUCLEOTIDE SEQUENCE [LARGE SCALE GENOMIC DNA]</scope>
    <source>
        <strain evidence="2 3">G25-68</strain>
    </source>
</reference>
<keyword evidence="3" id="KW-1185">Reference proteome</keyword>
<organism evidence="2 3">
    <name type="scientific">Peribacillus muralis</name>
    <dbReference type="NCBI Taxonomy" id="264697"/>
    <lineage>
        <taxon>Bacteria</taxon>
        <taxon>Bacillati</taxon>
        <taxon>Bacillota</taxon>
        <taxon>Bacilli</taxon>
        <taxon>Bacillales</taxon>
        <taxon>Bacillaceae</taxon>
        <taxon>Peribacillus</taxon>
    </lineage>
</organism>
<dbReference type="AlphaFoldDB" id="A0A1B3XSE2"/>
<keyword evidence="1" id="KW-1133">Transmembrane helix</keyword>
<evidence type="ECO:0000313" key="3">
    <source>
        <dbReference type="Proteomes" id="UP000077926"/>
    </source>
</evidence>
<evidence type="ECO:0000256" key="1">
    <source>
        <dbReference type="SAM" id="Phobius"/>
    </source>
</evidence>
<keyword evidence="1" id="KW-0812">Transmembrane</keyword>
<name>A0A1B3XSE2_9BACI</name>
<sequence>MKLLTGTIALSVSFILFIYLYGLQADSSIKYNATFYTFPALLFFIALFCFVSLMVKNNKD</sequence>
<proteinExistence type="predicted"/>
<dbReference type="Proteomes" id="UP000077926">
    <property type="component" value="Chromosome"/>
</dbReference>